<accession>A0A3M7R7S6</accession>
<evidence type="ECO:0000313" key="2">
    <source>
        <dbReference type="Proteomes" id="UP000276133"/>
    </source>
</evidence>
<keyword evidence="2" id="KW-1185">Reference proteome</keyword>
<comment type="caution">
    <text evidence="1">The sequence shown here is derived from an EMBL/GenBank/DDBJ whole genome shotgun (WGS) entry which is preliminary data.</text>
</comment>
<sequence>MFTEIALIMNEKKATLNQRLIRSKNDFYCFFWNYFGIWLQGSTLRTIQNNLNRYDDWLCVWREGMWDDECSS</sequence>
<dbReference type="AlphaFoldDB" id="A0A3M7R7S6"/>
<protein>
    <submittedName>
        <fullName evidence="1">Uncharacterized protein</fullName>
    </submittedName>
</protein>
<dbReference type="Proteomes" id="UP000276133">
    <property type="component" value="Unassembled WGS sequence"/>
</dbReference>
<evidence type="ECO:0000313" key="1">
    <source>
        <dbReference type="EMBL" id="RNA19275.1"/>
    </source>
</evidence>
<gene>
    <name evidence="1" type="ORF">BpHYR1_021377</name>
</gene>
<reference evidence="1 2" key="1">
    <citation type="journal article" date="2018" name="Sci. Rep.">
        <title>Genomic signatures of local adaptation to the degree of environmental predictability in rotifers.</title>
        <authorList>
            <person name="Franch-Gras L."/>
            <person name="Hahn C."/>
            <person name="Garcia-Roger E.M."/>
            <person name="Carmona M.J."/>
            <person name="Serra M."/>
            <person name="Gomez A."/>
        </authorList>
    </citation>
    <scope>NUCLEOTIDE SEQUENCE [LARGE SCALE GENOMIC DNA]</scope>
    <source>
        <strain evidence="1">HYR1</strain>
    </source>
</reference>
<name>A0A3M7R7S6_BRAPC</name>
<dbReference type="EMBL" id="REGN01004078">
    <property type="protein sequence ID" value="RNA19275.1"/>
    <property type="molecule type" value="Genomic_DNA"/>
</dbReference>
<proteinExistence type="predicted"/>
<organism evidence="1 2">
    <name type="scientific">Brachionus plicatilis</name>
    <name type="common">Marine rotifer</name>
    <name type="synonym">Brachionus muelleri</name>
    <dbReference type="NCBI Taxonomy" id="10195"/>
    <lineage>
        <taxon>Eukaryota</taxon>
        <taxon>Metazoa</taxon>
        <taxon>Spiralia</taxon>
        <taxon>Gnathifera</taxon>
        <taxon>Rotifera</taxon>
        <taxon>Eurotatoria</taxon>
        <taxon>Monogononta</taxon>
        <taxon>Pseudotrocha</taxon>
        <taxon>Ploima</taxon>
        <taxon>Brachionidae</taxon>
        <taxon>Brachionus</taxon>
    </lineage>
</organism>